<dbReference type="SUPFAM" id="SSF53807">
    <property type="entry name" value="Helical backbone' metal receptor"/>
    <property type="match status" value="1"/>
</dbReference>
<sequence>MSFHSLKLWLHLFKPLFMCTALLLTGLAQASIEITDIANRKVTLEQPAQRIILGEGRFLAALGVLGVKQPLDRVAGMMNDFKQFDPAGYQVYQQAFPEIDQIPTFGQTSETSVSIEKILELKPEVAVFGLDGHGPGAKSKQVIDVLTSVGIKIVFIDFRKKPIEHTARSIEILGQVLGYDQAAKAFSSAYQTKLGHIRDTLSDVPESAYPKVLLDIWASTKEPCCFTIAEGLFAEMARFAGGISIAEGQLPGPVGKISAEYALISNFDVYIGTSSGVQLSATTSTSTHSSTRTGESYLSLIMGAQVPNDIAQASLKQVLSHRNFDRLAPIQNGRSYALWHHFYNSPLNLYAIESMAKWFHPELFKDLVPQKTLDALLTGFSPVDLRGTYSSQLPISK</sequence>
<dbReference type="PANTHER" id="PTHR30535:SF34">
    <property type="entry name" value="MOLYBDATE-BINDING PROTEIN MOLA"/>
    <property type="match status" value="1"/>
</dbReference>
<accession>A0ABV7HDI8</accession>
<feature type="signal peptide" evidence="1">
    <location>
        <begin position="1"/>
        <end position="30"/>
    </location>
</feature>
<name>A0ABV7HDI8_9GAMM</name>
<keyword evidence="1" id="KW-0732">Signal</keyword>
<protein>
    <recommendedName>
        <fullName evidence="2">Fe/B12 periplasmic-binding domain-containing protein</fullName>
    </recommendedName>
</protein>
<feature type="domain" description="Fe/B12 periplasmic-binding" evidence="2">
    <location>
        <begin position="50"/>
        <end position="367"/>
    </location>
</feature>
<dbReference type="InterPro" id="IPR050902">
    <property type="entry name" value="ABC_Transporter_SBP"/>
</dbReference>
<dbReference type="PANTHER" id="PTHR30535">
    <property type="entry name" value="VITAMIN B12-BINDING PROTEIN"/>
    <property type="match status" value="1"/>
</dbReference>
<dbReference type="RefSeq" id="WP_386714335.1">
    <property type="nucleotide sequence ID" value="NZ_JBHRSZ010000001.1"/>
</dbReference>
<keyword evidence="4" id="KW-1185">Reference proteome</keyword>
<comment type="caution">
    <text evidence="3">The sequence shown here is derived from an EMBL/GenBank/DDBJ whole genome shotgun (WGS) entry which is preliminary data.</text>
</comment>
<gene>
    <name evidence="3" type="ORF">ACFOEK_00115</name>
</gene>
<proteinExistence type="predicted"/>
<dbReference type="EMBL" id="JBHRSZ010000001">
    <property type="protein sequence ID" value="MFC3149427.1"/>
    <property type="molecule type" value="Genomic_DNA"/>
</dbReference>
<feature type="chain" id="PRO_5046398335" description="Fe/B12 periplasmic-binding domain-containing protein" evidence="1">
    <location>
        <begin position="31"/>
        <end position="397"/>
    </location>
</feature>
<evidence type="ECO:0000313" key="3">
    <source>
        <dbReference type="EMBL" id="MFC3149427.1"/>
    </source>
</evidence>
<organism evidence="3 4">
    <name type="scientific">Litoribrevibacter euphylliae</name>
    <dbReference type="NCBI Taxonomy" id="1834034"/>
    <lineage>
        <taxon>Bacteria</taxon>
        <taxon>Pseudomonadati</taxon>
        <taxon>Pseudomonadota</taxon>
        <taxon>Gammaproteobacteria</taxon>
        <taxon>Oceanospirillales</taxon>
        <taxon>Oceanospirillaceae</taxon>
        <taxon>Litoribrevibacter</taxon>
    </lineage>
</organism>
<evidence type="ECO:0000313" key="4">
    <source>
        <dbReference type="Proteomes" id="UP001595476"/>
    </source>
</evidence>
<evidence type="ECO:0000259" key="2">
    <source>
        <dbReference type="PROSITE" id="PS50983"/>
    </source>
</evidence>
<dbReference type="PROSITE" id="PS50983">
    <property type="entry name" value="FE_B12_PBP"/>
    <property type="match status" value="1"/>
</dbReference>
<dbReference type="Proteomes" id="UP001595476">
    <property type="component" value="Unassembled WGS sequence"/>
</dbReference>
<evidence type="ECO:0000256" key="1">
    <source>
        <dbReference type="SAM" id="SignalP"/>
    </source>
</evidence>
<dbReference type="Gene3D" id="3.40.50.1980">
    <property type="entry name" value="Nitrogenase molybdenum iron protein domain"/>
    <property type="match status" value="2"/>
</dbReference>
<reference evidence="4" key="1">
    <citation type="journal article" date="2019" name="Int. J. Syst. Evol. Microbiol.">
        <title>The Global Catalogue of Microorganisms (GCM) 10K type strain sequencing project: providing services to taxonomists for standard genome sequencing and annotation.</title>
        <authorList>
            <consortium name="The Broad Institute Genomics Platform"/>
            <consortium name="The Broad Institute Genome Sequencing Center for Infectious Disease"/>
            <person name="Wu L."/>
            <person name="Ma J."/>
        </authorList>
    </citation>
    <scope>NUCLEOTIDE SEQUENCE [LARGE SCALE GENOMIC DNA]</scope>
    <source>
        <strain evidence="4">KCTC 52438</strain>
    </source>
</reference>
<dbReference type="InterPro" id="IPR002491">
    <property type="entry name" value="ABC_transptr_periplasmic_BD"/>
</dbReference>